<dbReference type="GO" id="GO:0043842">
    <property type="term" value="F:Kdo transferase activity"/>
    <property type="evidence" value="ECO:0007669"/>
    <property type="project" value="UniProtKB-EC"/>
</dbReference>
<evidence type="ECO:0000256" key="4">
    <source>
        <dbReference type="RuleBase" id="RU365103"/>
    </source>
</evidence>
<keyword evidence="4" id="KW-0812">Transmembrane</keyword>
<comment type="pathway">
    <text evidence="4">Bacterial outer membrane biogenesis; LPS core biosynthesis.</text>
</comment>
<dbReference type="SUPFAM" id="SSF53756">
    <property type="entry name" value="UDP-Glycosyltransferase/glycogen phosphorylase"/>
    <property type="match status" value="1"/>
</dbReference>
<feature type="site" description="Transition state stabilizer" evidence="3">
    <location>
        <position position="215"/>
    </location>
</feature>
<dbReference type="GO" id="GO:0009245">
    <property type="term" value="P:lipid A biosynthetic process"/>
    <property type="evidence" value="ECO:0007669"/>
    <property type="project" value="TreeGrafter"/>
</dbReference>
<dbReference type="PANTHER" id="PTHR42755:SF1">
    <property type="entry name" value="3-DEOXY-D-MANNO-OCTULOSONIC ACID TRANSFERASE, MITOCHONDRIAL-RELATED"/>
    <property type="match status" value="1"/>
</dbReference>
<comment type="caution">
    <text evidence="6">The sequence shown here is derived from an EMBL/GenBank/DDBJ whole genome shotgun (WGS) entry which is preliminary data.</text>
</comment>
<evidence type="ECO:0000256" key="1">
    <source>
        <dbReference type="ARBA" id="ARBA00022679"/>
    </source>
</evidence>
<dbReference type="Gene3D" id="3.40.50.2000">
    <property type="entry name" value="Glycogen Phosphorylase B"/>
    <property type="match status" value="1"/>
</dbReference>
<feature type="transmembrane region" description="Helical" evidence="4">
    <location>
        <begin position="6"/>
        <end position="24"/>
    </location>
</feature>
<dbReference type="PANTHER" id="PTHR42755">
    <property type="entry name" value="3-DEOXY-MANNO-OCTULOSONATE CYTIDYLYLTRANSFERASE"/>
    <property type="match status" value="1"/>
</dbReference>
<comment type="similarity">
    <text evidence="4">Belongs to the glycosyltransferase group 1 family.</text>
</comment>
<dbReference type="InterPro" id="IPR007507">
    <property type="entry name" value="Glycos_transf_N"/>
</dbReference>
<comment type="catalytic activity">
    <reaction evidence="4">
        <text>lipid IVA (E. coli) + CMP-3-deoxy-beta-D-manno-octulosonate = alpha-Kdo-(2-&gt;6)-lipid IVA (E. coli) + CMP + H(+)</text>
        <dbReference type="Rhea" id="RHEA:28066"/>
        <dbReference type="ChEBI" id="CHEBI:15378"/>
        <dbReference type="ChEBI" id="CHEBI:58603"/>
        <dbReference type="ChEBI" id="CHEBI:60364"/>
        <dbReference type="ChEBI" id="CHEBI:60377"/>
        <dbReference type="ChEBI" id="CHEBI:85987"/>
        <dbReference type="EC" id="2.4.99.12"/>
    </reaction>
</comment>
<dbReference type="Pfam" id="PF04413">
    <property type="entry name" value="Glycos_transf_N"/>
    <property type="match status" value="1"/>
</dbReference>
<dbReference type="Proteomes" id="UP000485562">
    <property type="component" value="Unassembled WGS sequence"/>
</dbReference>
<keyword evidence="6" id="KW-0328">Glycosyltransferase</keyword>
<accession>A0A1V6CC04</accession>
<dbReference type="GO" id="GO:0009244">
    <property type="term" value="P:lipopolysaccharide core region biosynthetic process"/>
    <property type="evidence" value="ECO:0007669"/>
    <property type="project" value="UniProtKB-UniRule"/>
</dbReference>
<dbReference type="GO" id="GO:0005886">
    <property type="term" value="C:plasma membrane"/>
    <property type="evidence" value="ECO:0007669"/>
    <property type="project" value="UniProtKB-SubCell"/>
</dbReference>
<feature type="site" description="Transition state stabilizer" evidence="3">
    <location>
        <position position="137"/>
    </location>
</feature>
<gene>
    <name evidence="6" type="primary">waaA</name>
    <name evidence="6" type="ORF">BWX89_00537</name>
</gene>
<feature type="domain" description="3-deoxy-D-manno-octulosonic-acid transferase N-terminal" evidence="5">
    <location>
        <begin position="38"/>
        <end position="217"/>
    </location>
</feature>
<evidence type="ECO:0000313" key="6">
    <source>
        <dbReference type="EMBL" id="OQB74410.1"/>
    </source>
</evidence>
<keyword evidence="4" id="KW-0448">Lipopolysaccharide biosynthesis</keyword>
<dbReference type="UniPathway" id="UPA00958"/>
<evidence type="ECO:0000256" key="2">
    <source>
        <dbReference type="PIRSR" id="PIRSR639901-1"/>
    </source>
</evidence>
<proteinExistence type="inferred from homology"/>
<dbReference type="InterPro" id="IPR039901">
    <property type="entry name" value="Kdotransferase"/>
</dbReference>
<keyword evidence="4" id="KW-0472">Membrane</keyword>
<dbReference type="EMBL" id="MWDQ01000041">
    <property type="protein sequence ID" value="OQB74410.1"/>
    <property type="molecule type" value="Genomic_DNA"/>
</dbReference>
<dbReference type="Gene3D" id="3.40.50.11720">
    <property type="entry name" value="3-Deoxy-D-manno-octulosonic-acid transferase, N-terminal domain"/>
    <property type="match status" value="1"/>
</dbReference>
<organism evidence="6">
    <name type="scientific">candidate division TA06 bacterium ADurb.Bin131</name>
    <dbReference type="NCBI Taxonomy" id="1852827"/>
    <lineage>
        <taxon>Bacteria</taxon>
        <taxon>Bacteria division TA06</taxon>
    </lineage>
</organism>
<comment type="subcellular location">
    <subcellularLocation>
        <location evidence="4">Cell membrane</location>
    </subcellularLocation>
</comment>
<evidence type="ECO:0000259" key="5">
    <source>
        <dbReference type="Pfam" id="PF04413"/>
    </source>
</evidence>
<protein>
    <recommendedName>
        <fullName evidence="4">3-deoxy-D-manno-octulosonic acid transferase</fullName>
        <shortName evidence="4">Kdo transferase</shortName>
        <ecNumber evidence="4">2.4.99.12</ecNumber>
    </recommendedName>
    <alternativeName>
        <fullName evidence="4">Lipid IV(A) 3-deoxy-D-manno-octulosonic acid transferase</fullName>
    </alternativeName>
</protein>
<keyword evidence="1 4" id="KW-0808">Transferase</keyword>
<comment type="function">
    <text evidence="4">Involved in lipopolysaccharide (LPS) biosynthesis. Catalyzes the transfer of 3-deoxy-D-manno-octulosonate (Kdo) residue(s) from CMP-Kdo to lipid IV(A), the tetraacyldisaccharide-1,4'-bisphosphate precursor of lipid A.</text>
</comment>
<dbReference type="AlphaFoldDB" id="A0A1V6CC04"/>
<reference evidence="6" key="1">
    <citation type="submission" date="2017-02" db="EMBL/GenBank/DDBJ databases">
        <title>Delving into the versatile metabolic prowess of the omnipresent phylum Bacteroidetes.</title>
        <authorList>
            <person name="Nobu M.K."/>
            <person name="Mei R."/>
            <person name="Narihiro T."/>
            <person name="Kuroda K."/>
            <person name="Liu W.-T."/>
        </authorList>
    </citation>
    <scope>NUCLEOTIDE SEQUENCE</scope>
    <source>
        <strain evidence="6">ADurb.Bin131</strain>
    </source>
</reference>
<keyword evidence="4" id="KW-1133">Transmembrane helix</keyword>
<dbReference type="EC" id="2.4.99.12" evidence="4"/>
<keyword evidence="4" id="KW-1003">Cell membrane</keyword>
<evidence type="ECO:0000256" key="3">
    <source>
        <dbReference type="PIRSR" id="PIRSR639901-2"/>
    </source>
</evidence>
<name>A0A1V6CC04_UNCT6</name>
<feature type="active site" description="Proton acceptor" evidence="2">
    <location>
        <position position="67"/>
    </location>
</feature>
<sequence>MKYIVWTAYDILYAMALFISMPFFGNRFFGRDRMYHDFLERIAVYNKDISPEFQNKSIWIHAVSIGELLASFPLIKKLSDKFKGNQIILSCVSRSARTIAEEKLPQNILKIFLPFDFSFVVDASIRKLKPCLFVSIEAEIWPNLFRTLKKHNTPIIILNGRISEQSFRTYAFFKIFLRKIIDCVDCFIMRTQKDAENIIKLGADKTKVSIAGSMKFDYAYHLSQNYPCEQSEKTIVFGSIHRGEEEAIAEIIKGIIQKYSDINVVIVPRALDRTNIYQILRQKKIHFEKFSNHGTSHSRVLVVDKYGVLTDFYRKCEFAFIGGSLVPAGGQNPIEPLAFKKPVIYGKFHEDFEDEWKKILEAGAGFEVKSFEELSEKIDFLIKNPQISSSMGKSGYEMILKNSGRISDIIQVLEKYIVR</sequence>
<dbReference type="InterPro" id="IPR038107">
    <property type="entry name" value="Glycos_transf_N_sf"/>
</dbReference>